<organism evidence="1 2">
    <name type="scientific">Bauhinia variegata</name>
    <name type="common">Purple orchid tree</name>
    <name type="synonym">Phanera variegata</name>
    <dbReference type="NCBI Taxonomy" id="167791"/>
    <lineage>
        <taxon>Eukaryota</taxon>
        <taxon>Viridiplantae</taxon>
        <taxon>Streptophyta</taxon>
        <taxon>Embryophyta</taxon>
        <taxon>Tracheophyta</taxon>
        <taxon>Spermatophyta</taxon>
        <taxon>Magnoliopsida</taxon>
        <taxon>eudicotyledons</taxon>
        <taxon>Gunneridae</taxon>
        <taxon>Pentapetalae</taxon>
        <taxon>rosids</taxon>
        <taxon>fabids</taxon>
        <taxon>Fabales</taxon>
        <taxon>Fabaceae</taxon>
        <taxon>Cercidoideae</taxon>
        <taxon>Cercideae</taxon>
        <taxon>Bauhiniinae</taxon>
        <taxon>Bauhinia</taxon>
    </lineage>
</organism>
<accession>A0ACB9PEL1</accession>
<gene>
    <name evidence="1" type="ORF">L6164_007662</name>
</gene>
<dbReference type="EMBL" id="CM039429">
    <property type="protein sequence ID" value="KAI4346793.1"/>
    <property type="molecule type" value="Genomic_DNA"/>
</dbReference>
<protein>
    <submittedName>
        <fullName evidence="1">Uncharacterized protein</fullName>
    </submittedName>
</protein>
<proteinExistence type="predicted"/>
<name>A0ACB9PEL1_BAUVA</name>
<reference evidence="1 2" key="1">
    <citation type="journal article" date="2022" name="DNA Res.">
        <title>Chromosomal-level genome assembly of the orchid tree Bauhinia variegata (Leguminosae; Cercidoideae) supports the allotetraploid origin hypothesis of Bauhinia.</title>
        <authorList>
            <person name="Zhong Y."/>
            <person name="Chen Y."/>
            <person name="Zheng D."/>
            <person name="Pang J."/>
            <person name="Liu Y."/>
            <person name="Luo S."/>
            <person name="Meng S."/>
            <person name="Qian L."/>
            <person name="Wei D."/>
            <person name="Dai S."/>
            <person name="Zhou R."/>
        </authorList>
    </citation>
    <scope>NUCLEOTIDE SEQUENCE [LARGE SCALE GENOMIC DNA]</scope>
    <source>
        <strain evidence="1">BV-YZ2020</strain>
    </source>
</reference>
<dbReference type="Proteomes" id="UP000828941">
    <property type="component" value="Chromosome 4"/>
</dbReference>
<evidence type="ECO:0000313" key="2">
    <source>
        <dbReference type="Proteomes" id="UP000828941"/>
    </source>
</evidence>
<comment type="caution">
    <text evidence="1">The sequence shown here is derived from an EMBL/GenBank/DDBJ whole genome shotgun (WGS) entry which is preliminary data.</text>
</comment>
<sequence length="414" mass="47885">MKSKNTRPVNGKCSSADIPWVLVLPFTLFLIIYLIAIFISSQYPSSPVIHATSLRSRNIKKCDIFSGEWISDKKAHYYSGETCHLMLDQANCIKNGRPDREFMNWRWKPDECELPLFDAMEFLKIVKGKSMAFVGDSVGRNQMESLLCLLASVASPEDISHRYTSLNRNTRHWFFQDYNFTLATFFSPFLVRNIETDPNGFSFKSTINLYLDEADKEWTAHIESFDFVIISAAQWFFRKLVFYENGQVVGCFNCQKQNITELPNLYGLRKVIRTALRTLNDLKGYNGVTFFRTFSPTHFENGEFNTGGRCARTKPFAKEEMRLEGYFLEAYLTQAEEFRAAEKVARKRGLQFWLLETTEAILLRPDGHPDIYGRMKDKNVSVVDCVHWCLPGPIDTWNEFLLYFLKLGNQTSSA</sequence>
<keyword evidence="2" id="KW-1185">Reference proteome</keyword>
<evidence type="ECO:0000313" key="1">
    <source>
        <dbReference type="EMBL" id="KAI4346793.1"/>
    </source>
</evidence>